<dbReference type="InterPro" id="IPR007712">
    <property type="entry name" value="RelE/ParE_toxin"/>
</dbReference>
<proteinExistence type="predicted"/>
<feature type="compositionally biased region" description="Low complexity" evidence="2">
    <location>
        <begin position="136"/>
        <end position="148"/>
    </location>
</feature>
<keyword evidence="1" id="KW-1277">Toxin-antitoxin system</keyword>
<dbReference type="Pfam" id="PF05016">
    <property type="entry name" value="ParE_toxin"/>
    <property type="match status" value="1"/>
</dbReference>
<comment type="caution">
    <text evidence="3">The sequence shown here is derived from an EMBL/GenBank/DDBJ whole genome shotgun (WGS) entry which is preliminary data.</text>
</comment>
<evidence type="ECO:0000256" key="1">
    <source>
        <dbReference type="ARBA" id="ARBA00022649"/>
    </source>
</evidence>
<gene>
    <name evidence="3" type="ORF">ABID19_003909</name>
</gene>
<evidence type="ECO:0000313" key="4">
    <source>
        <dbReference type="Proteomes" id="UP001549204"/>
    </source>
</evidence>
<dbReference type="InterPro" id="IPR035093">
    <property type="entry name" value="RelE/ParE_toxin_dom_sf"/>
</dbReference>
<protein>
    <submittedName>
        <fullName evidence="3">Toxin ParE1/3/4</fullName>
    </submittedName>
</protein>
<feature type="region of interest" description="Disordered" evidence="2">
    <location>
        <begin position="121"/>
        <end position="148"/>
    </location>
</feature>
<sequence length="148" mass="16426">MRHELTEPAERDIRDILRNTMQMFGPKQTRAYARIIELSIQLVSEDPDRPGSIERAELAAGVRLLHLEIAARRRGGAAHCLYYMKGRLSDETIGVIVVRVLHERMEPRHRVIRALNNIARAKGGSPEMPDGDEPSRGSSGAGDFSGAS</sequence>
<dbReference type="Proteomes" id="UP001549204">
    <property type="component" value="Unassembled WGS sequence"/>
</dbReference>
<evidence type="ECO:0000256" key="2">
    <source>
        <dbReference type="SAM" id="MobiDB-lite"/>
    </source>
</evidence>
<dbReference type="EMBL" id="JBEPMC010000006">
    <property type="protein sequence ID" value="MET3580870.1"/>
    <property type="molecule type" value="Genomic_DNA"/>
</dbReference>
<dbReference type="Gene3D" id="3.30.2310.20">
    <property type="entry name" value="RelE-like"/>
    <property type="match status" value="1"/>
</dbReference>
<accession>A0ABV2GRF1</accession>
<evidence type="ECO:0000313" key="3">
    <source>
        <dbReference type="EMBL" id="MET3580870.1"/>
    </source>
</evidence>
<reference evidence="3 4" key="1">
    <citation type="submission" date="2024-06" db="EMBL/GenBank/DDBJ databases">
        <title>Genomic Encyclopedia of Type Strains, Phase IV (KMG-IV): sequencing the most valuable type-strain genomes for metagenomic binning, comparative biology and taxonomic classification.</title>
        <authorList>
            <person name="Goeker M."/>
        </authorList>
    </citation>
    <scope>NUCLEOTIDE SEQUENCE [LARGE SCALE GENOMIC DNA]</scope>
    <source>
        <strain evidence="3 4">DSM 100022</strain>
    </source>
</reference>
<dbReference type="RefSeq" id="WP_354492510.1">
    <property type="nucleotide sequence ID" value="NZ_JBEPMC010000006.1"/>
</dbReference>
<keyword evidence="4" id="KW-1185">Reference proteome</keyword>
<organism evidence="3 4">
    <name type="scientific">Mesorhizobium robiniae</name>
    <dbReference type="NCBI Taxonomy" id="559315"/>
    <lineage>
        <taxon>Bacteria</taxon>
        <taxon>Pseudomonadati</taxon>
        <taxon>Pseudomonadota</taxon>
        <taxon>Alphaproteobacteria</taxon>
        <taxon>Hyphomicrobiales</taxon>
        <taxon>Phyllobacteriaceae</taxon>
        <taxon>Mesorhizobium</taxon>
    </lineage>
</organism>
<name>A0ABV2GRF1_9HYPH</name>